<dbReference type="SUPFAM" id="SSF53474">
    <property type="entry name" value="alpha/beta-Hydrolases"/>
    <property type="match status" value="1"/>
</dbReference>
<organism evidence="3 4">
    <name type="scientific">Rubroshorea leprosula</name>
    <dbReference type="NCBI Taxonomy" id="152421"/>
    <lineage>
        <taxon>Eukaryota</taxon>
        <taxon>Viridiplantae</taxon>
        <taxon>Streptophyta</taxon>
        <taxon>Embryophyta</taxon>
        <taxon>Tracheophyta</taxon>
        <taxon>Spermatophyta</taxon>
        <taxon>Magnoliopsida</taxon>
        <taxon>eudicotyledons</taxon>
        <taxon>Gunneridae</taxon>
        <taxon>Pentapetalae</taxon>
        <taxon>rosids</taxon>
        <taxon>malvids</taxon>
        <taxon>Malvales</taxon>
        <taxon>Dipterocarpaceae</taxon>
        <taxon>Rubroshorea</taxon>
    </lineage>
</organism>
<comment type="caution">
    <text evidence="3">The sequence shown here is derived from an EMBL/GenBank/DDBJ whole genome shotgun (WGS) entry which is preliminary data.</text>
</comment>
<accession>A0AAV5L8A7</accession>
<evidence type="ECO:0000313" key="3">
    <source>
        <dbReference type="EMBL" id="GKV33481.1"/>
    </source>
</evidence>
<evidence type="ECO:0000259" key="2">
    <source>
        <dbReference type="Pfam" id="PF05057"/>
    </source>
</evidence>
<dbReference type="PANTHER" id="PTHR12482:SF41">
    <property type="entry name" value="ALPHA_BETA-HYDROLASES SUPERFAMILY PROTEIN"/>
    <property type="match status" value="1"/>
</dbReference>
<reference evidence="3 4" key="1">
    <citation type="journal article" date="2021" name="Commun. Biol.">
        <title>The genome of Shorea leprosula (Dipterocarpaceae) highlights the ecological relevance of drought in aseasonal tropical rainforests.</title>
        <authorList>
            <person name="Ng K.K.S."/>
            <person name="Kobayashi M.J."/>
            <person name="Fawcett J.A."/>
            <person name="Hatakeyama M."/>
            <person name="Paape T."/>
            <person name="Ng C.H."/>
            <person name="Ang C.C."/>
            <person name="Tnah L.H."/>
            <person name="Lee C.T."/>
            <person name="Nishiyama T."/>
            <person name="Sese J."/>
            <person name="O'Brien M.J."/>
            <person name="Copetti D."/>
            <person name="Mohd Noor M.I."/>
            <person name="Ong R.C."/>
            <person name="Putra M."/>
            <person name="Sireger I.Z."/>
            <person name="Indrioko S."/>
            <person name="Kosugi Y."/>
            <person name="Izuno A."/>
            <person name="Isagi Y."/>
            <person name="Lee S.L."/>
            <person name="Shimizu K.K."/>
        </authorList>
    </citation>
    <scope>NUCLEOTIDE SEQUENCE [LARGE SCALE GENOMIC DNA]</scope>
    <source>
        <strain evidence="3">214</strain>
    </source>
</reference>
<dbReference type="Gene3D" id="3.40.50.1820">
    <property type="entry name" value="alpha/beta hydrolase"/>
    <property type="match status" value="1"/>
</dbReference>
<name>A0AAV5L8A7_9ROSI</name>
<evidence type="ECO:0000256" key="1">
    <source>
        <dbReference type="SAM" id="MobiDB-lite"/>
    </source>
</evidence>
<dbReference type="InterPro" id="IPR044294">
    <property type="entry name" value="Lipase-like"/>
</dbReference>
<dbReference type="AlphaFoldDB" id="A0AAV5L8A7"/>
<gene>
    <name evidence="3" type="ORF">SLEP1_g41992</name>
</gene>
<keyword evidence="4" id="KW-1185">Reference proteome</keyword>
<feature type="compositionally biased region" description="Basic and acidic residues" evidence="1">
    <location>
        <begin position="1"/>
        <end position="19"/>
    </location>
</feature>
<dbReference type="InterPro" id="IPR007751">
    <property type="entry name" value="DUF676_lipase-like"/>
</dbReference>
<proteinExistence type="predicted"/>
<dbReference type="FunFam" id="3.40.50.1820:FF:000216">
    <property type="entry name" value="Alpha/beta-Hydrolases superfamily protein"/>
    <property type="match status" value="1"/>
</dbReference>
<evidence type="ECO:0000313" key="4">
    <source>
        <dbReference type="Proteomes" id="UP001054252"/>
    </source>
</evidence>
<dbReference type="Proteomes" id="UP001054252">
    <property type="component" value="Unassembled WGS sequence"/>
</dbReference>
<dbReference type="EMBL" id="BPVZ01000101">
    <property type="protein sequence ID" value="GKV33481.1"/>
    <property type="molecule type" value="Genomic_DNA"/>
</dbReference>
<dbReference type="PANTHER" id="PTHR12482">
    <property type="entry name" value="LIPASE ROG1-RELATED-RELATED"/>
    <property type="match status" value="1"/>
</dbReference>
<feature type="region of interest" description="Disordered" evidence="1">
    <location>
        <begin position="1"/>
        <end position="32"/>
    </location>
</feature>
<dbReference type="Pfam" id="PF05057">
    <property type="entry name" value="DUF676"/>
    <property type="match status" value="1"/>
</dbReference>
<dbReference type="InterPro" id="IPR029058">
    <property type="entry name" value="AB_hydrolase_fold"/>
</dbReference>
<sequence>MEEVEGDSRTARDKDDDTQIKNVDSSKKKRRRRRKKVSRWLRFGCLKMESDEGGGVDLEVDFEGKRGDPTHLVIMINGILGSSQNWKYAAKQFLKKYPQDLIVHCSKSNCNILTLDGIDVMGERLENEVVSVIKHHPSLQKISFVGHSLGGLVARYAIARLYELDITGERFQGNGACGDDHQGDSWPEEKFKDKIAGLEPVNFITSATPHLGSLGHKQVPMLCGFHTLEKVAARTSSFLGRTGKHLFLTDRDEEKPPLLLQMVRDCEDLKFISALRSFRRCVAYSNARFDHIVGWSTSSIRHQNELPKIKHLKGADKYPHIINEEVSKISASDEEPLEAKINGCKKLSMEEEMIRGLTKVSWERVDVNFKGSAQRFLAHNTIQVNNYCINYDGADVVQHMVDNFLL</sequence>
<feature type="domain" description="DUF676" evidence="2">
    <location>
        <begin position="68"/>
        <end position="297"/>
    </location>
</feature>
<protein>
    <recommendedName>
        <fullName evidence="2">DUF676 domain-containing protein</fullName>
    </recommendedName>
</protein>